<dbReference type="Proteomes" id="UP001597318">
    <property type="component" value="Unassembled WGS sequence"/>
</dbReference>
<proteinExistence type="predicted"/>
<evidence type="ECO:0000259" key="1">
    <source>
        <dbReference type="Pfam" id="PF08245"/>
    </source>
</evidence>
<feature type="domain" description="Mur ligase central" evidence="1">
    <location>
        <begin position="37"/>
        <end position="198"/>
    </location>
</feature>
<dbReference type="NCBIfam" id="TIGR04012">
    <property type="entry name" value="poly_gGlu_PgsB"/>
    <property type="match status" value="1"/>
</dbReference>
<dbReference type="PANTHER" id="PTHR43445:SF1">
    <property type="entry name" value="PGA SYNTHASE CAPB"/>
    <property type="match status" value="1"/>
</dbReference>
<name>A0ABW5C0W5_9BACI</name>
<dbReference type="PANTHER" id="PTHR43445">
    <property type="entry name" value="UDP-N-ACETYLMURAMATE--L-ALANINE LIGASE-RELATED"/>
    <property type="match status" value="1"/>
</dbReference>
<dbReference type="Pfam" id="PF08245">
    <property type="entry name" value="Mur_ligase_M"/>
    <property type="match status" value="1"/>
</dbReference>
<dbReference type="InterPro" id="IPR050061">
    <property type="entry name" value="MurCDEF_pg_biosynth"/>
</dbReference>
<organism evidence="2 3">
    <name type="scientific">Metabacillus endolithicus</name>
    <dbReference type="NCBI Taxonomy" id="1535204"/>
    <lineage>
        <taxon>Bacteria</taxon>
        <taxon>Bacillati</taxon>
        <taxon>Bacillota</taxon>
        <taxon>Bacilli</taxon>
        <taxon>Bacillales</taxon>
        <taxon>Bacillaceae</taxon>
        <taxon>Metabacillus</taxon>
    </lineage>
</organism>
<dbReference type="InterPro" id="IPR036565">
    <property type="entry name" value="Mur-like_cat_sf"/>
</dbReference>
<sequence>MLLIILTVSLVLFIGFLEYKTNNSRLNNIPVRINVNGIRGKSTVTRLIFSIIKEADRKVIGKTTGTDAKMLYWFTDQEKPIKRSKLGPNIIEQKKVVKETVEHKADTLVSECMAVRPQYQVVFQEKLFQANIGIITNVLEDHLDEMGPTLDEVADAFTSAIPFNGIIIVSPSKYTPFFRSIALKRNSTFIEADVSAVEESYLRQFPYLVFPENVALALAVAKAMNIDKQVALQGMLKSTPDAGALIVRKIGKSENPAYFFNGFSANDPQSTLTIWNRILELGYSGENSIIIMNCRRDRLERTNEFVQKVLPHFPQHTLVVIGQSTSPISRAVEQNEFQLLDYINLENKESKEIVAVLKDLVQPGQVVYGIGNIHGAAKRFVKEFEKETEVL</sequence>
<dbReference type="Gene3D" id="3.40.1190.10">
    <property type="entry name" value="Mur-like, catalytic domain"/>
    <property type="match status" value="1"/>
</dbReference>
<dbReference type="EMBL" id="JBHUIK010000003">
    <property type="protein sequence ID" value="MFD2214915.1"/>
    <property type="molecule type" value="Genomic_DNA"/>
</dbReference>
<accession>A0ABW5C0W5</accession>
<evidence type="ECO:0000313" key="2">
    <source>
        <dbReference type="EMBL" id="MFD2214915.1"/>
    </source>
</evidence>
<keyword evidence="3" id="KW-1185">Reference proteome</keyword>
<protein>
    <submittedName>
        <fullName evidence="2">Poly-gamma-glutamate synthase PgsB</fullName>
    </submittedName>
</protein>
<reference evidence="3" key="1">
    <citation type="journal article" date="2019" name="Int. J. Syst. Evol. Microbiol.">
        <title>The Global Catalogue of Microorganisms (GCM) 10K type strain sequencing project: providing services to taxonomists for standard genome sequencing and annotation.</title>
        <authorList>
            <consortium name="The Broad Institute Genomics Platform"/>
            <consortium name="The Broad Institute Genome Sequencing Center for Infectious Disease"/>
            <person name="Wu L."/>
            <person name="Ma J."/>
        </authorList>
    </citation>
    <scope>NUCLEOTIDE SEQUENCE [LARGE SCALE GENOMIC DNA]</scope>
    <source>
        <strain evidence="3">CGMCC 1.15474</strain>
    </source>
</reference>
<dbReference type="InterPro" id="IPR013221">
    <property type="entry name" value="Mur_ligase_cen"/>
</dbReference>
<evidence type="ECO:0000313" key="3">
    <source>
        <dbReference type="Proteomes" id="UP001597318"/>
    </source>
</evidence>
<dbReference type="InterPro" id="IPR008337">
    <property type="entry name" value="Capsule_biosynth_CapB"/>
</dbReference>
<dbReference type="SUPFAM" id="SSF53623">
    <property type="entry name" value="MurD-like peptide ligases, catalytic domain"/>
    <property type="match status" value="1"/>
</dbReference>
<dbReference type="RefSeq" id="WP_247346436.1">
    <property type="nucleotide sequence ID" value="NZ_CP095550.1"/>
</dbReference>
<gene>
    <name evidence="2" type="primary">pgsB</name>
    <name evidence="2" type="ORF">ACFSKK_14590</name>
</gene>
<dbReference type="PRINTS" id="PR01758">
    <property type="entry name" value="CAPSULEPROTB"/>
</dbReference>
<comment type="caution">
    <text evidence="2">The sequence shown here is derived from an EMBL/GenBank/DDBJ whole genome shotgun (WGS) entry which is preliminary data.</text>
</comment>